<keyword evidence="2" id="KW-1185">Reference proteome</keyword>
<dbReference type="AlphaFoldDB" id="A0A4Y3VQ88"/>
<accession>A0A4Y3VQ88</accession>
<reference evidence="1 2" key="1">
    <citation type="submission" date="2019-06" db="EMBL/GenBank/DDBJ databases">
        <title>Whole genome shotgun sequence of Streptomyces spinoverrucosus NBRC 14228.</title>
        <authorList>
            <person name="Hosoyama A."/>
            <person name="Uohara A."/>
            <person name="Ohji S."/>
            <person name="Ichikawa N."/>
        </authorList>
    </citation>
    <scope>NUCLEOTIDE SEQUENCE [LARGE SCALE GENOMIC DNA]</scope>
    <source>
        <strain evidence="1 2">NBRC 14228</strain>
    </source>
</reference>
<organism evidence="1 2">
    <name type="scientific">Streptomyces spinoverrucosus</name>
    <dbReference type="NCBI Taxonomy" id="284043"/>
    <lineage>
        <taxon>Bacteria</taxon>
        <taxon>Bacillati</taxon>
        <taxon>Actinomycetota</taxon>
        <taxon>Actinomycetes</taxon>
        <taxon>Kitasatosporales</taxon>
        <taxon>Streptomycetaceae</taxon>
        <taxon>Streptomyces</taxon>
    </lineage>
</organism>
<proteinExistence type="predicted"/>
<comment type="caution">
    <text evidence="1">The sequence shown here is derived from an EMBL/GenBank/DDBJ whole genome shotgun (WGS) entry which is preliminary data.</text>
</comment>
<dbReference type="EMBL" id="BJND01000057">
    <property type="protein sequence ID" value="GEC08753.1"/>
    <property type="molecule type" value="Genomic_DNA"/>
</dbReference>
<protein>
    <submittedName>
        <fullName evidence="1">Uncharacterized protein</fullName>
    </submittedName>
</protein>
<name>A0A4Y3VQ88_9ACTN</name>
<dbReference type="Proteomes" id="UP000317881">
    <property type="component" value="Unassembled WGS sequence"/>
</dbReference>
<sequence>MSQSSARSSKAINPSAYNALADALTVIFWNKPPFERYVHGMLQHQSELLARLDFGATKACPTFQDVGLIQSFVRPDQTHVLEGRTAL</sequence>
<evidence type="ECO:0000313" key="2">
    <source>
        <dbReference type="Proteomes" id="UP000317881"/>
    </source>
</evidence>
<gene>
    <name evidence="1" type="ORF">SSP24_64080</name>
</gene>
<evidence type="ECO:0000313" key="1">
    <source>
        <dbReference type="EMBL" id="GEC08753.1"/>
    </source>
</evidence>